<keyword evidence="3" id="KW-1185">Reference proteome</keyword>
<dbReference type="RefSeq" id="WP_309309073.1">
    <property type="nucleotide sequence ID" value="NZ_CP133594.1"/>
</dbReference>
<evidence type="ECO:0000313" key="2">
    <source>
        <dbReference type="EMBL" id="WMW22958.1"/>
    </source>
</evidence>
<evidence type="ECO:0000313" key="3">
    <source>
        <dbReference type="Proteomes" id="UP001183006"/>
    </source>
</evidence>
<evidence type="ECO:0000259" key="1">
    <source>
        <dbReference type="Pfam" id="PF07796"/>
    </source>
</evidence>
<proteinExistence type="predicted"/>
<dbReference type="Pfam" id="PF07796">
    <property type="entry name" value="DUF1638"/>
    <property type="match status" value="1"/>
</dbReference>
<dbReference type="AlphaFoldDB" id="A0AA51UHA5"/>
<feature type="domain" description="DUF1638" evidence="1">
    <location>
        <begin position="65"/>
        <end position="241"/>
    </location>
</feature>
<organism evidence="2 3">
    <name type="scientific">Methanolobus mangrovi</name>
    <dbReference type="NCBI Taxonomy" id="3072977"/>
    <lineage>
        <taxon>Archaea</taxon>
        <taxon>Methanobacteriati</taxon>
        <taxon>Methanobacteriota</taxon>
        <taxon>Stenosarchaea group</taxon>
        <taxon>Methanomicrobia</taxon>
        <taxon>Methanosarcinales</taxon>
        <taxon>Methanosarcinaceae</taxon>
        <taxon>Methanolobus</taxon>
    </lineage>
</organism>
<protein>
    <submittedName>
        <fullName evidence="2">DUF1638 domain-containing protein</fullName>
    </submittedName>
</protein>
<dbReference type="Proteomes" id="UP001183006">
    <property type="component" value="Chromosome"/>
</dbReference>
<dbReference type="InterPro" id="IPR012437">
    <property type="entry name" value="DUF1638"/>
</dbReference>
<accession>A0AA51UHA5</accession>
<dbReference type="GeneID" id="84229233"/>
<gene>
    <name evidence="2" type="ORF">RE476_03790</name>
</gene>
<reference evidence="2" key="1">
    <citation type="submission" date="2023-08" db="EMBL/GenBank/DDBJ databases">
        <title>Methanolobus mangrovi sp. nov. and Methanolobus sediminis sp. nov, two novel methylotrophic methanogens isolated from mangrove sediments in China.</title>
        <authorList>
            <person name="Zhou J."/>
        </authorList>
    </citation>
    <scope>NUCLEOTIDE SEQUENCE</scope>
    <source>
        <strain evidence="2">FTZ2</strain>
    </source>
</reference>
<dbReference type="EMBL" id="CP133594">
    <property type="protein sequence ID" value="WMW22958.1"/>
    <property type="molecule type" value="Genomic_DNA"/>
</dbReference>
<dbReference type="KEGG" id="mmav:RE476_03790"/>
<sequence>MFEDELVHIFEREDDNTRLLLIENENIQNFEKKLNEVSIDYEKISVAKLPPKSGRTDEFVVVLNILEFALGANPSRLKDKVYETIEEVNGLFDGILVFYGLCGNALISLELDFEYMGIPVRILKDAYGNIVDDCICASFEDKNAYIEAIMGDRNGKGTYFLTPMQAANWRKMLVLTKVASDPDNIKMMKRVFDYSGYNKVGKIDTGLCYEKKFDKTVDEFASIFDFKKVIFSGSTKITDNCYQSIKRELILASSAKKENQNSN</sequence>
<name>A0AA51UHA5_9EURY</name>